<keyword evidence="7" id="KW-0106">Calcium</keyword>
<comment type="cofactor">
    <cofactor evidence="1">
        <name>Ca(2+)</name>
        <dbReference type="ChEBI" id="CHEBI:29108"/>
    </cofactor>
</comment>
<keyword evidence="6 13" id="KW-0378">Hydrolase</keyword>
<comment type="pathway">
    <text evidence="3">Amino-acid degradation; L-phenylalanine degradation; acetoacetate and fumarate from L-phenylalanine: step 6/6.</text>
</comment>
<sequence length="402" mass="43816">MTATWVPVPEGCGFTVDNLPYGVFTPLRFGRPDGLPRVGVAIGEHVLDLAAMWAGTPLGADLSTGSLNRLLRRGPREWAYVRTEVRRMLTGSERREFCEHALHPLAQVRLHLPFEVADYVDFYASEAHATNLGRILRPQQAEPLLPNWRHLPVGYHGRAGTVVASGAEIPRPCGQLTAGQFGPSARLDVEAEVGFVVGSGSERGTPVPTSAFTDHVFGVVLVNDWSARDIQAFEYQPLGPFLGKSFATSLSPWVVPLAALEHARIPTPEQDPEPLPYLREKEPWGLDLDLEVRLNGHLLSRPRFRDTYWSPAQLLAHLTVNGASLRTGDLYASGTVSGWGPDERGSLIELSWNGQQPLQLPDGERSFLQDGDLVEISASAPGPDGTRISLGAVTGRITPARI</sequence>
<evidence type="ECO:0000313" key="14">
    <source>
        <dbReference type="Proteomes" id="UP001596174"/>
    </source>
</evidence>
<evidence type="ECO:0000259" key="11">
    <source>
        <dbReference type="Pfam" id="PF01557"/>
    </source>
</evidence>
<dbReference type="InterPro" id="IPR036663">
    <property type="entry name" value="Fumarylacetoacetase_C_sf"/>
</dbReference>
<dbReference type="Pfam" id="PF09298">
    <property type="entry name" value="FAA_hydrolase_N"/>
    <property type="match status" value="1"/>
</dbReference>
<evidence type="ECO:0000256" key="10">
    <source>
        <dbReference type="ARBA" id="ARBA00023232"/>
    </source>
</evidence>
<dbReference type="Gene3D" id="3.90.850.10">
    <property type="entry name" value="Fumarylacetoacetase-like, C-terminal domain"/>
    <property type="match status" value="1"/>
</dbReference>
<dbReference type="PANTHER" id="PTHR43069:SF2">
    <property type="entry name" value="FUMARYLACETOACETASE"/>
    <property type="match status" value="1"/>
</dbReference>
<feature type="domain" description="Fumarylacetoacetase-like C-terminal" evidence="11">
    <location>
        <begin position="121"/>
        <end position="384"/>
    </location>
</feature>
<dbReference type="GO" id="GO:0004334">
    <property type="term" value="F:fumarylacetoacetase activity"/>
    <property type="evidence" value="ECO:0007669"/>
    <property type="project" value="UniProtKB-EC"/>
</dbReference>
<dbReference type="PANTHER" id="PTHR43069">
    <property type="entry name" value="FUMARYLACETOACETASE"/>
    <property type="match status" value="1"/>
</dbReference>
<keyword evidence="9" id="KW-0828">Tyrosine catabolism</keyword>
<evidence type="ECO:0000256" key="7">
    <source>
        <dbReference type="ARBA" id="ARBA00022837"/>
    </source>
</evidence>
<evidence type="ECO:0000256" key="9">
    <source>
        <dbReference type="ARBA" id="ARBA00022878"/>
    </source>
</evidence>
<dbReference type="Pfam" id="PF01557">
    <property type="entry name" value="FAA_hydrolase"/>
    <property type="match status" value="1"/>
</dbReference>
<evidence type="ECO:0000256" key="3">
    <source>
        <dbReference type="ARBA" id="ARBA00004782"/>
    </source>
</evidence>
<feature type="domain" description="Fumarylacetoacetase N-terminal" evidence="12">
    <location>
        <begin position="18"/>
        <end position="113"/>
    </location>
</feature>
<keyword evidence="8" id="KW-0460">Magnesium</keyword>
<dbReference type="InterPro" id="IPR011234">
    <property type="entry name" value="Fumarylacetoacetase-like_C"/>
</dbReference>
<dbReference type="RefSeq" id="WP_380586854.1">
    <property type="nucleotide sequence ID" value="NZ_JBHSQJ010000103.1"/>
</dbReference>
<evidence type="ECO:0000313" key="13">
    <source>
        <dbReference type="EMBL" id="MFC5910172.1"/>
    </source>
</evidence>
<evidence type="ECO:0000259" key="12">
    <source>
        <dbReference type="Pfam" id="PF09298"/>
    </source>
</evidence>
<protein>
    <recommendedName>
        <fullName evidence="4">fumarylacetoacetase</fullName>
        <ecNumber evidence="4">3.7.1.2</ecNumber>
    </recommendedName>
</protein>
<dbReference type="InterPro" id="IPR015377">
    <property type="entry name" value="Fumarylacetoacetase_N"/>
</dbReference>
<evidence type="ECO:0000256" key="2">
    <source>
        <dbReference type="ARBA" id="ARBA00001946"/>
    </source>
</evidence>
<evidence type="ECO:0000256" key="5">
    <source>
        <dbReference type="ARBA" id="ARBA00022723"/>
    </source>
</evidence>
<dbReference type="NCBIfam" id="TIGR01266">
    <property type="entry name" value="fum_ac_acetase"/>
    <property type="match status" value="1"/>
</dbReference>
<keyword evidence="14" id="KW-1185">Reference proteome</keyword>
<dbReference type="InterPro" id="IPR036462">
    <property type="entry name" value="Fumarylacetoacetase_N_sf"/>
</dbReference>
<name>A0ABW1G9F8_9ACTN</name>
<dbReference type="Proteomes" id="UP001596174">
    <property type="component" value="Unassembled WGS sequence"/>
</dbReference>
<dbReference type="SUPFAM" id="SSF56529">
    <property type="entry name" value="FAH"/>
    <property type="match status" value="1"/>
</dbReference>
<keyword evidence="5" id="KW-0479">Metal-binding</keyword>
<dbReference type="Gene3D" id="2.30.30.230">
    <property type="entry name" value="Fumarylacetoacetase, N-terminal domain"/>
    <property type="match status" value="1"/>
</dbReference>
<reference evidence="14" key="1">
    <citation type="journal article" date="2019" name="Int. J. Syst. Evol. Microbiol.">
        <title>The Global Catalogue of Microorganisms (GCM) 10K type strain sequencing project: providing services to taxonomists for standard genome sequencing and annotation.</title>
        <authorList>
            <consortium name="The Broad Institute Genomics Platform"/>
            <consortium name="The Broad Institute Genome Sequencing Center for Infectious Disease"/>
            <person name="Wu L."/>
            <person name="Ma J."/>
        </authorList>
    </citation>
    <scope>NUCLEOTIDE SEQUENCE [LARGE SCALE GENOMIC DNA]</scope>
    <source>
        <strain evidence="14">JCM 4816</strain>
    </source>
</reference>
<comment type="caution">
    <text evidence="13">The sequence shown here is derived from an EMBL/GenBank/DDBJ whole genome shotgun (WGS) entry which is preliminary data.</text>
</comment>
<evidence type="ECO:0000256" key="6">
    <source>
        <dbReference type="ARBA" id="ARBA00022801"/>
    </source>
</evidence>
<dbReference type="EC" id="3.7.1.2" evidence="4"/>
<keyword evidence="10" id="KW-0585">Phenylalanine catabolism</keyword>
<dbReference type="EMBL" id="JBHSQJ010000103">
    <property type="protein sequence ID" value="MFC5910172.1"/>
    <property type="molecule type" value="Genomic_DNA"/>
</dbReference>
<evidence type="ECO:0000256" key="4">
    <source>
        <dbReference type="ARBA" id="ARBA00012094"/>
    </source>
</evidence>
<dbReference type="SUPFAM" id="SSF63433">
    <property type="entry name" value="Fumarylacetoacetate hydrolase, FAH, N-terminal domain"/>
    <property type="match status" value="1"/>
</dbReference>
<comment type="cofactor">
    <cofactor evidence="2">
        <name>Mg(2+)</name>
        <dbReference type="ChEBI" id="CHEBI:18420"/>
    </cofactor>
</comment>
<evidence type="ECO:0000256" key="1">
    <source>
        <dbReference type="ARBA" id="ARBA00001913"/>
    </source>
</evidence>
<gene>
    <name evidence="13" type="primary">fahA</name>
    <name evidence="13" type="ORF">ACFP3V_23495</name>
</gene>
<accession>A0ABW1G9F8</accession>
<proteinExistence type="predicted"/>
<evidence type="ECO:0000256" key="8">
    <source>
        <dbReference type="ARBA" id="ARBA00022842"/>
    </source>
</evidence>
<organism evidence="13 14">
    <name type="scientific">Streptacidiphilus monticola</name>
    <dbReference type="NCBI Taxonomy" id="2161674"/>
    <lineage>
        <taxon>Bacteria</taxon>
        <taxon>Bacillati</taxon>
        <taxon>Actinomycetota</taxon>
        <taxon>Actinomycetes</taxon>
        <taxon>Kitasatosporales</taxon>
        <taxon>Streptomycetaceae</taxon>
        <taxon>Streptacidiphilus</taxon>
    </lineage>
</organism>
<dbReference type="InterPro" id="IPR005959">
    <property type="entry name" value="Fumarylacetoacetase"/>
</dbReference>